<name>A0A412W090_9BACE</name>
<dbReference type="PROSITE" id="PS51257">
    <property type="entry name" value="PROKAR_LIPOPROTEIN"/>
    <property type="match status" value="1"/>
</dbReference>
<dbReference type="InterPro" id="IPR022409">
    <property type="entry name" value="PKD/Chitinase_dom"/>
</dbReference>
<dbReference type="SUPFAM" id="SSF49299">
    <property type="entry name" value="PKD domain"/>
    <property type="match status" value="1"/>
</dbReference>
<evidence type="ECO:0000313" key="3">
    <source>
        <dbReference type="Proteomes" id="UP000283369"/>
    </source>
</evidence>
<dbReference type="Pfam" id="PF08522">
    <property type="entry name" value="BT_3987-like_N"/>
    <property type="match status" value="1"/>
</dbReference>
<accession>A0A412W090</accession>
<proteinExistence type="predicted"/>
<dbReference type="InterPro" id="IPR013783">
    <property type="entry name" value="Ig-like_fold"/>
</dbReference>
<dbReference type="Proteomes" id="UP000283369">
    <property type="component" value="Unassembled WGS sequence"/>
</dbReference>
<protein>
    <submittedName>
        <fullName evidence="2">DUF5013 domain-containing protein</fullName>
    </submittedName>
</protein>
<dbReference type="Gene3D" id="2.60.40.1740">
    <property type="entry name" value="hypothetical protein (bacova_03559)"/>
    <property type="match status" value="1"/>
</dbReference>
<feature type="domain" description="PKD" evidence="1">
    <location>
        <begin position="219"/>
        <end position="272"/>
    </location>
</feature>
<dbReference type="Pfam" id="PF16405">
    <property type="entry name" value="DUF5013"/>
    <property type="match status" value="1"/>
</dbReference>
<comment type="caution">
    <text evidence="2">The sequence shown here is derived from an EMBL/GenBank/DDBJ whole genome shotgun (WGS) entry which is preliminary data.</text>
</comment>
<dbReference type="CDD" id="cd00146">
    <property type="entry name" value="PKD"/>
    <property type="match status" value="1"/>
</dbReference>
<reference evidence="2 3" key="1">
    <citation type="submission" date="2018-08" db="EMBL/GenBank/DDBJ databases">
        <title>A genome reference for cultivated species of the human gut microbiota.</title>
        <authorList>
            <person name="Zou Y."/>
            <person name="Xue W."/>
            <person name="Luo G."/>
        </authorList>
    </citation>
    <scope>NUCLEOTIDE SEQUENCE [LARGE SCALE GENOMIC DNA]</scope>
    <source>
        <strain evidence="2 3">AF14-7</strain>
    </source>
</reference>
<dbReference type="InterPro" id="IPR035986">
    <property type="entry name" value="PKD_dom_sf"/>
</dbReference>
<sequence length="476" mass="53112">MKMKKIGKQIYGIFLLLGIILFLYSCEYKEIADADYPQQKIYLTTASYGVYDVNTPPASEHEAYRFKLDFENGKFIIPLSVSRGGMDKGGEVRVNIFVQNDTIAKMVEAETLKYADESGNVREVKVLPEGKYTLPSGVAIPSGEDTGKFTLDVDFDFLESNINELFAIAIHIDSQDREVSKGLNTTVVVIDTKFMEVVSSFTYKQDDANPNRIIFTNTSNGAVSVLWDFGDGATSTEMNPTHVYATKGRKMVTLKSTGILGTGDTKEGKVEIWDKKGVTWFFPNGVRPFQNDGVFVGPFSTLKDWNMNSSVRYITEGSISVGGWGPGDDGIIHMEPSPWPDGVKASNAHIWCTKKLPRGEYYVNFNVGASGIEPNGVSEGSPCFLNLNFIAVKGNTMPDITDIDNNPNVLGGLKFRKTAEETGYKNWYIQEKSWEWDFKFTVEEEMEVSIGFVASFGRASFFRIFNINQFNQLAFD</sequence>
<dbReference type="AlphaFoldDB" id="A0A412W090"/>
<dbReference type="InterPro" id="IPR000601">
    <property type="entry name" value="PKD_dom"/>
</dbReference>
<dbReference type="Gene3D" id="2.60.40.10">
    <property type="entry name" value="Immunoglobulins"/>
    <property type="match status" value="1"/>
</dbReference>
<evidence type="ECO:0000313" key="2">
    <source>
        <dbReference type="EMBL" id="RGV15693.1"/>
    </source>
</evidence>
<organism evidence="2 3">
    <name type="scientific">Bacteroides xylanisolvens</name>
    <dbReference type="NCBI Taxonomy" id="371601"/>
    <lineage>
        <taxon>Bacteria</taxon>
        <taxon>Pseudomonadati</taxon>
        <taxon>Bacteroidota</taxon>
        <taxon>Bacteroidia</taxon>
        <taxon>Bacteroidales</taxon>
        <taxon>Bacteroidaceae</taxon>
        <taxon>Bacteroides</taxon>
    </lineage>
</organism>
<evidence type="ECO:0000259" key="1">
    <source>
        <dbReference type="PROSITE" id="PS50093"/>
    </source>
</evidence>
<dbReference type="Pfam" id="PF18911">
    <property type="entry name" value="PKD_4"/>
    <property type="match status" value="1"/>
</dbReference>
<dbReference type="PROSITE" id="PS50093">
    <property type="entry name" value="PKD"/>
    <property type="match status" value="1"/>
</dbReference>
<dbReference type="EMBL" id="QRYV01000015">
    <property type="protein sequence ID" value="RGV15693.1"/>
    <property type="molecule type" value="Genomic_DNA"/>
</dbReference>
<dbReference type="InterPro" id="IPR013728">
    <property type="entry name" value="BT_3987-like_N"/>
</dbReference>
<dbReference type="InterPro" id="IPR032181">
    <property type="entry name" value="DUF5013"/>
</dbReference>
<gene>
    <name evidence="2" type="ORF">DWW25_07945</name>
</gene>
<dbReference type="SMART" id="SM00089">
    <property type="entry name" value="PKD"/>
    <property type="match status" value="1"/>
</dbReference>